<keyword evidence="3" id="KW-1185">Reference proteome</keyword>
<gene>
    <name evidence="1" type="ORF">BXYJ_LOCUS2473</name>
</gene>
<evidence type="ECO:0000313" key="2">
    <source>
        <dbReference type="Proteomes" id="UP000095284"/>
    </source>
</evidence>
<evidence type="ECO:0000313" key="1">
    <source>
        <dbReference type="EMBL" id="CAD5211527.1"/>
    </source>
</evidence>
<evidence type="ECO:0000313" key="3">
    <source>
        <dbReference type="Proteomes" id="UP000659654"/>
    </source>
</evidence>
<dbReference type="Proteomes" id="UP000095284">
    <property type="component" value="Unplaced"/>
</dbReference>
<reference evidence="1" key="2">
    <citation type="submission" date="2020-09" db="EMBL/GenBank/DDBJ databases">
        <authorList>
            <person name="Kikuchi T."/>
        </authorList>
    </citation>
    <scope>NUCLEOTIDE SEQUENCE</scope>
    <source>
        <strain evidence="1">Ka4C1</strain>
    </source>
</reference>
<dbReference type="Proteomes" id="UP000582659">
    <property type="component" value="Unassembled WGS sequence"/>
</dbReference>
<dbReference type="WBParaSite" id="BXY_0655900.1">
    <property type="protein sequence ID" value="BXY_0655900.1"/>
    <property type="gene ID" value="BXY_0655900"/>
</dbReference>
<dbReference type="Proteomes" id="UP000659654">
    <property type="component" value="Unassembled WGS sequence"/>
</dbReference>
<protein>
    <submittedName>
        <fullName evidence="1">(pine wood nematode) hypothetical protein</fullName>
    </submittedName>
</protein>
<evidence type="ECO:0000313" key="4">
    <source>
        <dbReference type="WBParaSite" id="BXY_0655900.1"/>
    </source>
</evidence>
<dbReference type="AlphaFoldDB" id="A0A1I7S0N5"/>
<proteinExistence type="predicted"/>
<dbReference type="EMBL" id="CAJFDI010000001">
    <property type="protein sequence ID" value="CAD5211527.1"/>
    <property type="molecule type" value="Genomic_DNA"/>
</dbReference>
<name>A0A1I7S0N5_BURXY</name>
<organism evidence="2 4">
    <name type="scientific">Bursaphelenchus xylophilus</name>
    <name type="common">Pinewood nematode worm</name>
    <name type="synonym">Aphelenchoides xylophilus</name>
    <dbReference type="NCBI Taxonomy" id="6326"/>
    <lineage>
        <taxon>Eukaryota</taxon>
        <taxon>Metazoa</taxon>
        <taxon>Ecdysozoa</taxon>
        <taxon>Nematoda</taxon>
        <taxon>Chromadorea</taxon>
        <taxon>Rhabditida</taxon>
        <taxon>Tylenchina</taxon>
        <taxon>Tylenchomorpha</taxon>
        <taxon>Aphelenchoidea</taxon>
        <taxon>Aphelenchoididae</taxon>
        <taxon>Bursaphelenchus</taxon>
    </lineage>
</organism>
<sequence length="103" mass="11221">MAAVKKTCDKIFCSAERKARVMKQAPMEYKETDARIITRILSPTYGISLNGPTIDFTTVEIRDCHGSGAKILGAAPAPEPKVGARLVSVQKSKIFMILLNQIA</sequence>
<reference evidence="4" key="1">
    <citation type="submission" date="2016-11" db="UniProtKB">
        <authorList>
            <consortium name="WormBaseParasite"/>
        </authorList>
    </citation>
    <scope>IDENTIFICATION</scope>
</reference>
<dbReference type="EMBL" id="CAJFCV020000001">
    <property type="protein sequence ID" value="CAG9088507.1"/>
    <property type="molecule type" value="Genomic_DNA"/>
</dbReference>
<accession>A0A1I7S0N5</accession>